<dbReference type="PANTHER" id="PTHR11609">
    <property type="entry name" value="PURINE BIOSYNTHESIS PROTEIN 6/7, PUR6/7"/>
    <property type="match status" value="1"/>
</dbReference>
<evidence type="ECO:0000313" key="2">
    <source>
        <dbReference type="Proteomes" id="UP000217153"/>
    </source>
</evidence>
<accession>A0A249JWT7</accession>
<dbReference type="Gene3D" id="3.30.470.20">
    <property type="entry name" value="ATP-grasp fold, B domain"/>
    <property type="match status" value="1"/>
</dbReference>
<evidence type="ECO:0000313" key="1">
    <source>
        <dbReference type="EMBL" id="ASY08983.1"/>
    </source>
</evidence>
<dbReference type="GO" id="GO:0005829">
    <property type="term" value="C:cytosol"/>
    <property type="evidence" value="ECO:0007669"/>
    <property type="project" value="TreeGrafter"/>
</dbReference>
<sequence>MKPPFIGLIAQEQSQNAYQVQAVKLGIGIKTLSKEMSGSDLIEFAKECDLLYVDPAIISTSAIKTAEKSGIRIYPTSKTIEELAKITSHSGEGERLSVLVARSAHAQAASWPITLLSNELCITPLPGISDEIAQEIQISVLKLAAEVGLVGGFELIVDAVEYKKLIGINWMTPTTNYWTQIGSVTNFYEQNLRAVLDLPLGSTELLSKYVVTGALETDQNSDDYRPYLHLMARNPRLKFDQSIKQVAVAGDDLEELLTEIIHAQQYYSGKIVE</sequence>
<name>A0A249JWT7_9ACTN</name>
<dbReference type="RefSeq" id="WP_095680295.1">
    <property type="nucleotide sequence ID" value="NZ_CP016768.2"/>
</dbReference>
<dbReference type="OrthoDB" id="9804625at2"/>
<dbReference type="EMBL" id="CP016768">
    <property type="protein sequence ID" value="ASY08983.1"/>
    <property type="molecule type" value="Genomic_DNA"/>
</dbReference>
<proteinExistence type="predicted"/>
<protein>
    <submittedName>
        <fullName evidence="1">5-(Carboxyamino)imidazole ribonucleotide synthase</fullName>
    </submittedName>
</protein>
<dbReference type="PANTHER" id="PTHR11609:SF5">
    <property type="entry name" value="PHOSPHORIBOSYLAMINOIMIDAZOLE CARBOXYLASE"/>
    <property type="match status" value="1"/>
</dbReference>
<organism evidence="1 2">
    <name type="scientific">Candidatus Nanopelagicus limnae</name>
    <dbReference type="NCBI Taxonomy" id="1884634"/>
    <lineage>
        <taxon>Bacteria</taxon>
        <taxon>Bacillati</taxon>
        <taxon>Actinomycetota</taxon>
        <taxon>Actinomycetes</taxon>
        <taxon>Candidatus Nanopelagicales</taxon>
        <taxon>Candidatus Nanopelagicaceae</taxon>
        <taxon>Candidatus Nanopelagicus</taxon>
    </lineage>
</organism>
<keyword evidence="2" id="KW-1185">Reference proteome</keyword>
<reference evidence="2" key="1">
    <citation type="submission" date="2016-10" db="EMBL/GenBank/DDBJ databases">
        <title>High microdiversification within the ubiquitous acI lineage of Actinobacteria.</title>
        <authorList>
            <person name="Neuenschwander S.M."/>
            <person name="Salcher M."/>
            <person name="Ghai R."/>
            <person name="Pernthaler J."/>
        </authorList>
    </citation>
    <scope>NUCLEOTIDE SEQUENCE [LARGE SCALE GENOMIC DNA]</scope>
</reference>
<gene>
    <name evidence="1" type="ORF">B1s21122_01200</name>
</gene>
<dbReference type="Proteomes" id="UP000217153">
    <property type="component" value="Chromosome"/>
</dbReference>
<dbReference type="KEGG" id="abam:B1s21122_01200"/>
<dbReference type="AlphaFoldDB" id="A0A249JWT7"/>
<dbReference type="SUPFAM" id="SSF56059">
    <property type="entry name" value="Glutathione synthetase ATP-binding domain-like"/>
    <property type="match status" value="1"/>
</dbReference>